<organism evidence="1">
    <name type="scientific">marine metagenome</name>
    <dbReference type="NCBI Taxonomy" id="408172"/>
    <lineage>
        <taxon>unclassified sequences</taxon>
        <taxon>metagenomes</taxon>
        <taxon>ecological metagenomes</taxon>
    </lineage>
</organism>
<dbReference type="AlphaFoldDB" id="A0A382C1M5"/>
<sequence>MLLGIGYSEGMEQSPTPKFVITHPDLWGRRDIVRLPEGTACISKSMSDDVYRAISCGWLHMAGSAYCVHLRTGRGNDFGICRKADSDEVVFTREMMRDVRTEISKRDPQWNGVPPDGPVA</sequence>
<dbReference type="EMBL" id="UINC01032319">
    <property type="protein sequence ID" value="SVB19784.1"/>
    <property type="molecule type" value="Genomic_DNA"/>
</dbReference>
<accession>A0A382C1M5</accession>
<gene>
    <name evidence="1" type="ORF">METZ01_LOCUS172638</name>
</gene>
<reference evidence="1" key="1">
    <citation type="submission" date="2018-05" db="EMBL/GenBank/DDBJ databases">
        <authorList>
            <person name="Lanie J.A."/>
            <person name="Ng W.-L."/>
            <person name="Kazmierczak K.M."/>
            <person name="Andrzejewski T.M."/>
            <person name="Davidsen T.M."/>
            <person name="Wayne K.J."/>
            <person name="Tettelin H."/>
            <person name="Glass J.I."/>
            <person name="Rusch D."/>
            <person name="Podicherti R."/>
            <person name="Tsui H.-C.T."/>
            <person name="Winkler M.E."/>
        </authorList>
    </citation>
    <scope>NUCLEOTIDE SEQUENCE</scope>
</reference>
<proteinExistence type="predicted"/>
<name>A0A382C1M5_9ZZZZ</name>
<protein>
    <submittedName>
        <fullName evidence="1">Uncharacterized protein</fullName>
    </submittedName>
</protein>
<evidence type="ECO:0000313" key="1">
    <source>
        <dbReference type="EMBL" id="SVB19784.1"/>
    </source>
</evidence>